<feature type="compositionally biased region" description="Pro residues" evidence="7">
    <location>
        <begin position="21"/>
        <end position="30"/>
    </location>
</feature>
<keyword evidence="10" id="KW-1185">Reference proteome</keyword>
<dbReference type="PANTHER" id="PTHR13678">
    <property type="entry name" value="VACUOLAR PROTEIN SORTING-ASSOCIATED PROTEIN 37"/>
    <property type="match status" value="1"/>
</dbReference>
<evidence type="ECO:0000256" key="4">
    <source>
        <dbReference type="ARBA" id="ARBA00022753"/>
    </source>
</evidence>
<organism evidence="9 10">
    <name type="scientific">Friedmanniomyces simplex</name>
    <dbReference type="NCBI Taxonomy" id="329884"/>
    <lineage>
        <taxon>Eukaryota</taxon>
        <taxon>Fungi</taxon>
        <taxon>Dikarya</taxon>
        <taxon>Ascomycota</taxon>
        <taxon>Pezizomycotina</taxon>
        <taxon>Dothideomycetes</taxon>
        <taxon>Dothideomycetidae</taxon>
        <taxon>Mycosphaerellales</taxon>
        <taxon>Teratosphaeriaceae</taxon>
        <taxon>Friedmanniomyces</taxon>
    </lineage>
</organism>
<dbReference type="STRING" id="329884.A0A4V5NFT9"/>
<sequence length="255" mass="28396">MSFTPGPSQVYSPQPHQYYSPAPPAPPPKPSGSSTPARGPPLPPPPPGAQYHDEPSELDGSQAAPYHQRRPDVPPIPAIEQNWLPDSLKDKSTADLHALIQDPSLQAALLDNPATTHPAIPASQQALYPLIDTNLHLASSLQDLEAHLTTLRSQTQSRLLSLKALEQQHRTKLSETENALVDFSPMALYQRLSAGVRDQEELLRGIEESWLEEEGVASEREVVDFVRRVKEGKRVAFLRRERKERWDEGRVGGWR</sequence>
<dbReference type="Proteomes" id="UP000309340">
    <property type="component" value="Unassembled WGS sequence"/>
</dbReference>
<evidence type="ECO:0000256" key="6">
    <source>
        <dbReference type="PROSITE-ProRule" id="PRU00646"/>
    </source>
</evidence>
<evidence type="ECO:0000313" key="10">
    <source>
        <dbReference type="Proteomes" id="UP000309340"/>
    </source>
</evidence>
<dbReference type="PROSITE" id="PS51314">
    <property type="entry name" value="VPS37_C"/>
    <property type="match status" value="1"/>
</dbReference>
<evidence type="ECO:0000313" key="9">
    <source>
        <dbReference type="EMBL" id="TKA72279.1"/>
    </source>
</evidence>
<dbReference type="InterPro" id="IPR037202">
    <property type="entry name" value="ESCRT_assembly_dom"/>
</dbReference>
<dbReference type="GO" id="GO:0000813">
    <property type="term" value="C:ESCRT I complex"/>
    <property type="evidence" value="ECO:0007669"/>
    <property type="project" value="TreeGrafter"/>
</dbReference>
<comment type="caution">
    <text evidence="9">The sequence shown here is derived from an EMBL/GenBank/DDBJ whole genome shotgun (WGS) entry which is preliminary data.</text>
</comment>
<name>A0A4V5NFT9_9PEZI</name>
<evidence type="ECO:0000256" key="5">
    <source>
        <dbReference type="ARBA" id="ARBA00022927"/>
    </source>
</evidence>
<evidence type="ECO:0000256" key="7">
    <source>
        <dbReference type="SAM" id="MobiDB-lite"/>
    </source>
</evidence>
<evidence type="ECO:0000256" key="3">
    <source>
        <dbReference type="ARBA" id="ARBA00022448"/>
    </source>
</evidence>
<feature type="domain" description="VPS37 C-terminal" evidence="8">
    <location>
        <begin position="166"/>
        <end position="255"/>
    </location>
</feature>
<proteinExistence type="inferred from homology"/>
<dbReference type="AlphaFoldDB" id="A0A4V5NFT9"/>
<keyword evidence="3 6" id="KW-0813">Transport</keyword>
<dbReference type="InterPro" id="IPR009851">
    <property type="entry name" value="Mod_r"/>
</dbReference>
<keyword evidence="4" id="KW-0967">Endosome</keyword>
<keyword evidence="5 6" id="KW-0653">Protein transport</keyword>
<feature type="compositionally biased region" description="Pro residues" evidence="7">
    <location>
        <begin position="38"/>
        <end position="48"/>
    </location>
</feature>
<reference evidence="9 10" key="1">
    <citation type="submission" date="2017-03" db="EMBL/GenBank/DDBJ databases">
        <title>Genomes of endolithic fungi from Antarctica.</title>
        <authorList>
            <person name="Coleine C."/>
            <person name="Masonjones S."/>
            <person name="Stajich J.E."/>
        </authorList>
    </citation>
    <scope>NUCLEOTIDE SEQUENCE [LARGE SCALE GENOMIC DNA]</scope>
    <source>
        <strain evidence="9 10">CCFEE 5184</strain>
    </source>
</reference>
<evidence type="ECO:0000259" key="8">
    <source>
        <dbReference type="PROSITE" id="PS51314"/>
    </source>
</evidence>
<accession>A0A4V5NFT9</accession>
<comment type="similarity">
    <text evidence="2">Belongs to the VPS37 family.</text>
</comment>
<comment type="subcellular location">
    <subcellularLocation>
        <location evidence="1">Endosome</location>
    </subcellularLocation>
</comment>
<dbReference type="GO" id="GO:0006623">
    <property type="term" value="P:protein targeting to vacuole"/>
    <property type="evidence" value="ECO:0007669"/>
    <property type="project" value="TreeGrafter"/>
</dbReference>
<dbReference type="Pfam" id="PF07200">
    <property type="entry name" value="Mod_r"/>
    <property type="match status" value="1"/>
</dbReference>
<dbReference type="OrthoDB" id="10260857at2759"/>
<dbReference type="GO" id="GO:0043162">
    <property type="term" value="P:ubiquitin-dependent protein catabolic process via the multivesicular body sorting pathway"/>
    <property type="evidence" value="ECO:0007669"/>
    <property type="project" value="UniProtKB-ARBA"/>
</dbReference>
<dbReference type="PANTHER" id="PTHR13678:SF2">
    <property type="entry name" value="VACUOLAR PROTEIN SORTING-ASSOCIATED PROTEIN 37A"/>
    <property type="match status" value="1"/>
</dbReference>
<gene>
    <name evidence="9" type="ORF">B0A55_06185</name>
</gene>
<dbReference type="GO" id="GO:0006612">
    <property type="term" value="P:protein targeting to membrane"/>
    <property type="evidence" value="ECO:0007669"/>
    <property type="project" value="TreeGrafter"/>
</dbReference>
<evidence type="ECO:0000256" key="1">
    <source>
        <dbReference type="ARBA" id="ARBA00004177"/>
    </source>
</evidence>
<protein>
    <recommendedName>
        <fullName evidence="8">VPS37 C-terminal domain-containing protein</fullName>
    </recommendedName>
</protein>
<feature type="region of interest" description="Disordered" evidence="7">
    <location>
        <begin position="1"/>
        <end position="80"/>
    </location>
</feature>
<dbReference type="SUPFAM" id="SSF140111">
    <property type="entry name" value="Endosomal sorting complex assembly domain"/>
    <property type="match status" value="1"/>
</dbReference>
<evidence type="ECO:0000256" key="2">
    <source>
        <dbReference type="ARBA" id="ARBA00007617"/>
    </source>
</evidence>
<feature type="compositionally biased region" description="Low complexity" evidence="7">
    <location>
        <begin position="7"/>
        <end position="20"/>
    </location>
</feature>
<dbReference type="EMBL" id="NAJQ01000316">
    <property type="protein sequence ID" value="TKA72279.1"/>
    <property type="molecule type" value="Genomic_DNA"/>
</dbReference>